<gene>
    <name evidence="2" type="ORF">QBC33DRAFT_550919</name>
</gene>
<evidence type="ECO:0000313" key="2">
    <source>
        <dbReference type="EMBL" id="KAK1762896.1"/>
    </source>
</evidence>
<reference evidence="2" key="1">
    <citation type="submission" date="2023-06" db="EMBL/GenBank/DDBJ databases">
        <title>Genome-scale phylogeny and comparative genomics of the fungal order Sordariales.</title>
        <authorList>
            <consortium name="Lawrence Berkeley National Laboratory"/>
            <person name="Hensen N."/>
            <person name="Bonometti L."/>
            <person name="Westerberg I."/>
            <person name="Brannstrom I.O."/>
            <person name="Guillou S."/>
            <person name="Cros-Aarteil S."/>
            <person name="Calhoun S."/>
            <person name="Haridas S."/>
            <person name="Kuo A."/>
            <person name="Mondo S."/>
            <person name="Pangilinan J."/>
            <person name="Riley R."/>
            <person name="Labutti K."/>
            <person name="Andreopoulos B."/>
            <person name="Lipzen A."/>
            <person name="Chen C."/>
            <person name="Yanf M."/>
            <person name="Daum C."/>
            <person name="Ng V."/>
            <person name="Clum A."/>
            <person name="Steindorff A."/>
            <person name="Ohm R."/>
            <person name="Martin F."/>
            <person name="Silar P."/>
            <person name="Natvig D."/>
            <person name="Lalanne C."/>
            <person name="Gautier V."/>
            <person name="Ament-Velasquez S.L."/>
            <person name="Kruys A."/>
            <person name="Hutchinson M.I."/>
            <person name="Powell A.J."/>
            <person name="Barry K."/>
            <person name="Miller A.N."/>
            <person name="Grigoriev I.V."/>
            <person name="Debuchy R."/>
            <person name="Gladieux P."/>
            <person name="Thoren M.H."/>
            <person name="Johannesson H."/>
        </authorList>
    </citation>
    <scope>NUCLEOTIDE SEQUENCE</scope>
    <source>
        <strain evidence="2">8032-3</strain>
    </source>
</reference>
<evidence type="ECO:0000313" key="3">
    <source>
        <dbReference type="Proteomes" id="UP001244011"/>
    </source>
</evidence>
<evidence type="ECO:0000256" key="1">
    <source>
        <dbReference type="SAM" id="MobiDB-lite"/>
    </source>
</evidence>
<feature type="region of interest" description="Disordered" evidence="1">
    <location>
        <begin position="84"/>
        <end position="107"/>
    </location>
</feature>
<feature type="compositionally biased region" description="Polar residues" evidence="1">
    <location>
        <begin position="84"/>
        <end position="93"/>
    </location>
</feature>
<proteinExistence type="predicted"/>
<accession>A0AAJ0FBV0</accession>
<protein>
    <submittedName>
        <fullName evidence="2">Uncharacterized protein</fullName>
    </submittedName>
</protein>
<dbReference type="AlphaFoldDB" id="A0AAJ0FBV0"/>
<dbReference type="Proteomes" id="UP001244011">
    <property type="component" value="Unassembled WGS sequence"/>
</dbReference>
<dbReference type="RefSeq" id="XP_060279109.1">
    <property type="nucleotide sequence ID" value="XM_060429125.1"/>
</dbReference>
<dbReference type="GeneID" id="85312312"/>
<keyword evidence="3" id="KW-1185">Reference proteome</keyword>
<dbReference type="EMBL" id="MU839032">
    <property type="protein sequence ID" value="KAK1762896.1"/>
    <property type="molecule type" value="Genomic_DNA"/>
</dbReference>
<name>A0AAJ0FBV0_9PEZI</name>
<sequence>MQAQQFWVNEAHKQPDARALANDQGLELPAGNFQGLKAGLKYPIRRLVMTGKDTPENFRIFFGVDSVPDIHAETRKEVLMTPTVQEGSPSQMMNRFWDEGCPSFSPRPATEAEQAEIQRQLDFIQGFSGFLGSR</sequence>
<comment type="caution">
    <text evidence="2">The sequence shown here is derived from an EMBL/GenBank/DDBJ whole genome shotgun (WGS) entry which is preliminary data.</text>
</comment>
<organism evidence="2 3">
    <name type="scientific">Phialemonium atrogriseum</name>
    <dbReference type="NCBI Taxonomy" id="1093897"/>
    <lineage>
        <taxon>Eukaryota</taxon>
        <taxon>Fungi</taxon>
        <taxon>Dikarya</taxon>
        <taxon>Ascomycota</taxon>
        <taxon>Pezizomycotina</taxon>
        <taxon>Sordariomycetes</taxon>
        <taxon>Sordariomycetidae</taxon>
        <taxon>Cephalothecales</taxon>
        <taxon>Cephalothecaceae</taxon>
        <taxon>Phialemonium</taxon>
    </lineage>
</organism>